<protein>
    <submittedName>
        <fullName evidence="2">Uncharacterized protein</fullName>
    </submittedName>
</protein>
<keyword evidence="1" id="KW-1133">Transmembrane helix</keyword>
<reference evidence="2 3" key="1">
    <citation type="submission" date="2015-01" db="EMBL/GenBank/DDBJ databases">
        <title>Desulfovibrio sp. JC271 draft genome sequence.</title>
        <authorList>
            <person name="Shivani Y."/>
            <person name="Subhash Y."/>
            <person name="Sasikala C."/>
            <person name="Ramana C.V."/>
        </authorList>
    </citation>
    <scope>NUCLEOTIDE SEQUENCE [LARGE SCALE GENOMIC DNA]</scope>
    <source>
        <strain evidence="2 3">JC271</strain>
    </source>
</reference>
<gene>
    <name evidence="2" type="ORF">SP90_15015</name>
</gene>
<proteinExistence type="predicted"/>
<keyword evidence="3" id="KW-1185">Reference proteome</keyword>
<evidence type="ECO:0000313" key="2">
    <source>
        <dbReference type="EMBL" id="OBQ46001.1"/>
    </source>
</evidence>
<dbReference type="STRING" id="1560234.SP90_15015"/>
<keyword evidence="1" id="KW-0812">Transmembrane</keyword>
<sequence length="292" mass="33005">MKAVEGSQSPIYDLKEVPAHILERLGTVTSLLSLSDTCFPKSAFGNVPEELCKVDRLKSIARYEQKNIVELFEGSPEFRKAVIEMGFSCFLNHGAIFMGQYSANDAEEVVLTTVESEAFRNNLIDHLTVVPSMMERTSFIVKGLYFHKKKEYLAAVLVILAQLEGIIADYLEERGLALNAEGAVYKLDSCGDYCLTKKKKKNKLVGLSNKIDRIDKPSGCTMEVSSYFNELAMYPIDNECNLYTYRNRIMHGDKTIIPTQETSAKLMYILSGCLNIFYGYLLFQKMRDDNVI</sequence>
<keyword evidence="1" id="KW-0472">Membrane</keyword>
<dbReference type="RefSeq" id="WP_066858128.1">
    <property type="nucleotide sequence ID" value="NZ_JXMS01000033.1"/>
</dbReference>
<feature type="transmembrane region" description="Helical" evidence="1">
    <location>
        <begin position="266"/>
        <end position="283"/>
    </location>
</feature>
<evidence type="ECO:0000256" key="1">
    <source>
        <dbReference type="SAM" id="Phobius"/>
    </source>
</evidence>
<name>A0A1B7X9G2_9BACT</name>
<comment type="caution">
    <text evidence="2">The sequence shown here is derived from an EMBL/GenBank/DDBJ whole genome shotgun (WGS) entry which is preliminary data.</text>
</comment>
<evidence type="ECO:0000313" key="3">
    <source>
        <dbReference type="Proteomes" id="UP000091979"/>
    </source>
</evidence>
<dbReference type="Proteomes" id="UP000091979">
    <property type="component" value="Unassembled WGS sequence"/>
</dbReference>
<dbReference type="AlphaFoldDB" id="A0A1B7X9G2"/>
<dbReference type="PATRIC" id="fig|1560234.3.peg.2286"/>
<organism evidence="2 3">
    <name type="scientific">Halodesulfovibrio spirochaetisodalis</name>
    <dbReference type="NCBI Taxonomy" id="1560234"/>
    <lineage>
        <taxon>Bacteria</taxon>
        <taxon>Pseudomonadati</taxon>
        <taxon>Thermodesulfobacteriota</taxon>
        <taxon>Desulfovibrionia</taxon>
        <taxon>Desulfovibrionales</taxon>
        <taxon>Desulfovibrionaceae</taxon>
        <taxon>Halodesulfovibrio</taxon>
    </lineage>
</organism>
<accession>A0A1B7X9G2</accession>
<dbReference type="EMBL" id="JXMS01000033">
    <property type="protein sequence ID" value="OBQ46001.1"/>
    <property type="molecule type" value="Genomic_DNA"/>
</dbReference>